<name>A0A3B1JLU1_ASTMX</name>
<dbReference type="GO" id="GO:0008009">
    <property type="term" value="F:chemokine activity"/>
    <property type="evidence" value="ECO:0007669"/>
    <property type="project" value="InterPro"/>
</dbReference>
<proteinExistence type="predicted"/>
<evidence type="ECO:0000313" key="3">
    <source>
        <dbReference type="Proteomes" id="UP000018467"/>
    </source>
</evidence>
<reference evidence="3" key="1">
    <citation type="submission" date="2013-03" db="EMBL/GenBank/DDBJ databases">
        <authorList>
            <person name="Jeffery W."/>
            <person name="Warren W."/>
            <person name="Wilson R.K."/>
        </authorList>
    </citation>
    <scope>NUCLEOTIDE SEQUENCE</scope>
    <source>
        <strain evidence="3">female</strain>
    </source>
</reference>
<keyword evidence="3" id="KW-1185">Reference proteome</keyword>
<reference evidence="2" key="3">
    <citation type="submission" date="2025-08" db="UniProtKB">
        <authorList>
            <consortium name="Ensembl"/>
        </authorList>
    </citation>
    <scope>IDENTIFICATION</scope>
</reference>
<dbReference type="AlphaFoldDB" id="A0A3B1JLU1"/>
<evidence type="ECO:0008006" key="4">
    <source>
        <dbReference type="Google" id="ProtNLM"/>
    </source>
</evidence>
<dbReference type="InParanoid" id="A0A3B1JLU1"/>
<keyword evidence="1" id="KW-0732">Signal</keyword>
<evidence type="ECO:0000313" key="2">
    <source>
        <dbReference type="Ensembl" id="ENSAMXP00000043298.1"/>
    </source>
</evidence>
<dbReference type="Gene3D" id="2.40.50.40">
    <property type="match status" value="1"/>
</dbReference>
<reference evidence="2" key="4">
    <citation type="submission" date="2025-09" db="UniProtKB">
        <authorList>
            <consortium name="Ensembl"/>
        </authorList>
    </citation>
    <scope>IDENTIFICATION</scope>
</reference>
<organism evidence="2 3">
    <name type="scientific">Astyanax mexicanus</name>
    <name type="common">Blind cave fish</name>
    <name type="synonym">Astyanax fasciatus mexicanus</name>
    <dbReference type="NCBI Taxonomy" id="7994"/>
    <lineage>
        <taxon>Eukaryota</taxon>
        <taxon>Metazoa</taxon>
        <taxon>Chordata</taxon>
        <taxon>Craniata</taxon>
        <taxon>Vertebrata</taxon>
        <taxon>Euteleostomi</taxon>
        <taxon>Actinopterygii</taxon>
        <taxon>Neopterygii</taxon>
        <taxon>Teleostei</taxon>
        <taxon>Ostariophysi</taxon>
        <taxon>Characiformes</taxon>
        <taxon>Characoidei</taxon>
        <taxon>Acestrorhamphidae</taxon>
        <taxon>Acestrorhamphinae</taxon>
        <taxon>Astyanax</taxon>
    </lineage>
</organism>
<dbReference type="InterPro" id="IPR036048">
    <property type="entry name" value="Interleukin_8-like_sf"/>
</dbReference>
<reference evidence="3" key="2">
    <citation type="journal article" date="2014" name="Nat. Commun.">
        <title>The cavefish genome reveals candidate genes for eye loss.</title>
        <authorList>
            <person name="McGaugh S.E."/>
            <person name="Gross J.B."/>
            <person name="Aken B."/>
            <person name="Blin M."/>
            <person name="Borowsky R."/>
            <person name="Chalopin D."/>
            <person name="Hinaux H."/>
            <person name="Jeffery W.R."/>
            <person name="Keene A."/>
            <person name="Ma L."/>
            <person name="Minx P."/>
            <person name="Murphy D."/>
            <person name="O'Quin K.E."/>
            <person name="Retaux S."/>
            <person name="Rohner N."/>
            <person name="Searle S.M."/>
            <person name="Stahl B.A."/>
            <person name="Tabin C."/>
            <person name="Volff J.N."/>
            <person name="Yoshizawa M."/>
            <person name="Warren W.C."/>
        </authorList>
    </citation>
    <scope>NUCLEOTIDE SEQUENCE [LARGE SCALE GENOMIC DNA]</scope>
    <source>
        <strain evidence="3">female</strain>
    </source>
</reference>
<dbReference type="Bgee" id="ENSAMXG00000042025">
    <property type="expression patterns" value="Expressed in pharyngeal gill and 1 other cell type or tissue"/>
</dbReference>
<dbReference type="Ensembl" id="ENSAMXT00000038035.1">
    <property type="protein sequence ID" value="ENSAMXP00000043298.1"/>
    <property type="gene ID" value="ENSAMXG00000042025.1"/>
</dbReference>
<dbReference type="Proteomes" id="UP000018467">
    <property type="component" value="Unassembled WGS sequence"/>
</dbReference>
<feature type="chain" id="PRO_5017265912" description="Chemokine interleukin-8-like domain-containing protein" evidence="1">
    <location>
        <begin position="23"/>
        <end position="81"/>
    </location>
</feature>
<protein>
    <recommendedName>
        <fullName evidence="4">Chemokine interleukin-8-like domain-containing protein</fullName>
    </recommendedName>
</protein>
<dbReference type="GO" id="GO:0006955">
    <property type="term" value="P:immune response"/>
    <property type="evidence" value="ECO:0007669"/>
    <property type="project" value="InterPro"/>
</dbReference>
<feature type="signal peptide" evidence="1">
    <location>
        <begin position="1"/>
        <end position="22"/>
    </location>
</feature>
<accession>A0A3B1JLU1</accession>
<dbReference type="GO" id="GO:0005576">
    <property type="term" value="C:extracellular region"/>
    <property type="evidence" value="ECO:0007669"/>
    <property type="project" value="InterPro"/>
</dbReference>
<dbReference type="SUPFAM" id="SSF54117">
    <property type="entry name" value="Interleukin 8-like chemokines"/>
    <property type="match status" value="1"/>
</dbReference>
<evidence type="ECO:0000256" key="1">
    <source>
        <dbReference type="SAM" id="SignalP"/>
    </source>
</evidence>
<sequence length="81" mass="9338">KTRLTFVIIIRFGTLLPAVCMAQNSIKHLCYRDFLYSGSNQFTTIKGKSICSDPESTWSKQVIKDIPMQHIKHVSFIMENM</sequence>